<keyword evidence="2" id="KW-1185">Reference proteome</keyword>
<evidence type="ECO:0000313" key="1">
    <source>
        <dbReference type="EMBL" id="KAI4462452.1"/>
    </source>
</evidence>
<gene>
    <name evidence="1" type="ORF">MML48_4g00003909</name>
</gene>
<proteinExistence type="predicted"/>
<name>A0ACB9T6N6_HOLOL</name>
<comment type="caution">
    <text evidence="1">The sequence shown here is derived from an EMBL/GenBank/DDBJ whole genome shotgun (WGS) entry which is preliminary data.</text>
</comment>
<evidence type="ECO:0000313" key="2">
    <source>
        <dbReference type="Proteomes" id="UP001056778"/>
    </source>
</evidence>
<reference evidence="1" key="1">
    <citation type="submission" date="2022-04" db="EMBL/GenBank/DDBJ databases">
        <title>Chromosome-scale genome assembly of Holotrichia oblita Faldermann.</title>
        <authorList>
            <person name="Rongchong L."/>
        </authorList>
    </citation>
    <scope>NUCLEOTIDE SEQUENCE</scope>
    <source>
        <strain evidence="1">81SQS9</strain>
    </source>
</reference>
<sequence length="136" mass="15711">MATYDYEKEQKRLQALYGELETDEELIEDESSEVGEDNVHESDHNTDTERADSDNESTEEENAGANGQYFLGKDKKTKWYNIPKNLQVRTCSANVVKHLPGNRYETKAVKTAYDSWNLFFSNSLLEKLETKIHRPS</sequence>
<dbReference type="EMBL" id="CM043018">
    <property type="protein sequence ID" value="KAI4462452.1"/>
    <property type="molecule type" value="Genomic_DNA"/>
</dbReference>
<organism evidence="1 2">
    <name type="scientific">Holotrichia oblita</name>
    <name type="common">Chafer beetle</name>
    <dbReference type="NCBI Taxonomy" id="644536"/>
    <lineage>
        <taxon>Eukaryota</taxon>
        <taxon>Metazoa</taxon>
        <taxon>Ecdysozoa</taxon>
        <taxon>Arthropoda</taxon>
        <taxon>Hexapoda</taxon>
        <taxon>Insecta</taxon>
        <taxon>Pterygota</taxon>
        <taxon>Neoptera</taxon>
        <taxon>Endopterygota</taxon>
        <taxon>Coleoptera</taxon>
        <taxon>Polyphaga</taxon>
        <taxon>Scarabaeiformia</taxon>
        <taxon>Scarabaeidae</taxon>
        <taxon>Melolonthinae</taxon>
        <taxon>Holotrichia</taxon>
    </lineage>
</organism>
<accession>A0ACB9T6N6</accession>
<protein>
    <submittedName>
        <fullName evidence="1">Uncharacterized protein</fullName>
    </submittedName>
</protein>
<dbReference type="Proteomes" id="UP001056778">
    <property type="component" value="Chromosome 4"/>
</dbReference>